<dbReference type="GO" id="GO:0005737">
    <property type="term" value="C:cytoplasm"/>
    <property type="evidence" value="ECO:0007669"/>
    <property type="project" value="TreeGrafter"/>
</dbReference>
<evidence type="ECO:0000256" key="3">
    <source>
        <dbReference type="ARBA" id="ARBA00022801"/>
    </source>
</evidence>
<evidence type="ECO:0000256" key="2">
    <source>
        <dbReference type="ARBA" id="ARBA00012489"/>
    </source>
</evidence>
<dbReference type="EMBL" id="CM026421">
    <property type="protein sequence ID" value="KAG0593236.1"/>
    <property type="molecule type" value="Genomic_DNA"/>
</dbReference>
<dbReference type="InterPro" id="IPR030397">
    <property type="entry name" value="SEPARIN_core_dom"/>
</dbReference>
<name>A0A8T0JD06_CERPU</name>
<comment type="caution">
    <text evidence="7">The sequence shown here is derived from an EMBL/GenBank/DDBJ whole genome shotgun (WGS) entry which is preliminary data.</text>
</comment>
<dbReference type="PROSITE" id="PS51700">
    <property type="entry name" value="SEPARIN"/>
    <property type="match status" value="1"/>
</dbReference>
<dbReference type="Pfam" id="PF03568">
    <property type="entry name" value="Separin_C"/>
    <property type="match status" value="1"/>
</dbReference>
<feature type="compositionally biased region" description="Basic residues" evidence="5">
    <location>
        <begin position="2054"/>
        <end position="2063"/>
    </location>
</feature>
<dbReference type="PANTHER" id="PTHR12792:SF0">
    <property type="entry name" value="SEPARIN"/>
    <property type="match status" value="1"/>
</dbReference>
<dbReference type="InterPro" id="IPR005314">
    <property type="entry name" value="Peptidase_C50"/>
</dbReference>
<evidence type="ECO:0000313" key="8">
    <source>
        <dbReference type="Proteomes" id="UP000822688"/>
    </source>
</evidence>
<feature type="region of interest" description="Disordered" evidence="5">
    <location>
        <begin position="2040"/>
        <end position="2072"/>
    </location>
</feature>
<organism evidence="7 8">
    <name type="scientific">Ceratodon purpureus</name>
    <name type="common">Fire moss</name>
    <name type="synonym">Dicranum purpureum</name>
    <dbReference type="NCBI Taxonomy" id="3225"/>
    <lineage>
        <taxon>Eukaryota</taxon>
        <taxon>Viridiplantae</taxon>
        <taxon>Streptophyta</taxon>
        <taxon>Embryophyta</taxon>
        <taxon>Bryophyta</taxon>
        <taxon>Bryophytina</taxon>
        <taxon>Bryopsida</taxon>
        <taxon>Dicranidae</taxon>
        <taxon>Pseudoditrichales</taxon>
        <taxon>Ditrichaceae</taxon>
        <taxon>Ceratodon</taxon>
    </lineage>
</organism>
<keyword evidence="8" id="KW-1185">Reference proteome</keyword>
<evidence type="ECO:0000256" key="1">
    <source>
        <dbReference type="ARBA" id="ARBA00000451"/>
    </source>
</evidence>
<dbReference type="Proteomes" id="UP000822688">
    <property type="component" value="Chromosome 1"/>
</dbReference>
<sequence length="2396" mass="264817">MALKEAKVKAARVAPVKEERVAQVKVAKVSKEEKVAKVGKEEKVAKVGRVAQVKKVATTGGVEESGGNGEALLEVLKGEDVTGLSGQVRAYVAPLSGVKDNVSRTELHKLAKQFVPFLVRLLKLCFANVASVPVGEQGKVDRRGDEVFTAVEIALDSLDSLRSFFTGSPFEIEIQRCSFVRRLLAWRRHSAALVQCRKNLTSLCLHFSPSAGKDSSKQGLSAAVKGQKCPVTVVAEKKRNPQGSVLPRPQDVELTSGLPALVSGIVTDLIWCTGESAPTSPECYHELLLLPRQLEPWLMALDADAAGKQKDTLYKGLYKCVSVLVANPTHYGAQLVREFSMLALQSCLSSSLRKQYVKVAYRLSQCLSSHGAINIRLGLDVSQAVMKASYENIELQSFWADSDMLELVDGYARLCQTSKLSVEGCTYLCDLVSHVRHLSPSVAVILGLYAIGLKFCSDVVDLNTACHELLRDGAALMESCLQQQREEDSRKQSFSILKSFEMVKKQSSKYTQGAWSSFVTEKKAVTIPESSTVTSTFRSVLHLWYLLLRRASDYRELTREEEVILKQGWSVASVPVVSLLRLSVMSLQGVQDCLTCIDYLLKRGSLQIDELRWIMASASNMGIQLYNNKDYESAYYPFRVAYDAAWVRVEVIIQQTLSQPGDNQVNDYMLDFCSKCVTLADSLKRSGKNQTCFEILSEGLLRWVTIYSTLQFHPTNAPSSLVHVWVRTLHADGPAIRKSDTREYVGLHSFLKTGCQALHHRTTGLLLEEELLVLHELEDQGLDSIQLVKEQNLQTLLDNVYTVNEFPVERCRILLERGRQARLKGVYDFTSFSQVITVLGKILKEVLEKGADATEIANIENQLAMAYCAHAFCAYERDPAGQDYLDSIFSALSVWEVSARAGRTWIGLDGNGDARMLGQTACCGVSLLRLLHSVNDLMALNGYSLVQCRVQQLIVSLLSPARSDSGPKIFSSLWENARFSHILCPVPYPSGFFSSLAQKLGVDGNSLQFWEDCALLCPGSLLDAQLRFMRPTTIVSTAGTCCEAFDAVEQIALSLLRTSPKSSLGVSKVAALFHILAKHALDEGKLRVACKYAKEALSLRLRLVSRMFHTKYKGDAATVSQSDDAEIEAADQKNKAGRLHILDSIATRAWPKLSTNSKPVDLDPNPWRVFGDYVESLMQIGVVSEKMGAVDDALASFSEGYSVTSAQNLPLARAAFKSCLGEVQRKRHHWETAESELIRAKGEFENLESAWVCSCCCLTGKATVLLRLGDLARRYRQGDNPDPSEVIHHHDALSSYMASQETFTAVLSTVNEGCECVGCKYPGRSNDDKDKTHASTTPALVGSKSAIESENHKVVSIDSRQELIEVDLTASFSNLKLTQNESKLCDSKAPVRRNSRRNPIDDTIPVEPKKLMAKPSTRSRKPKNQEHDITQPDASIEVAPVVKPGKIARKRTLIKKCKVEEQESVLADVSIAGSKQDGIVLAEVDTQDAGASFISCRKELMSCVVRQAFGASMDNWTACKWVKHCHQQLARVNVQIGKFHVEAGNLDKVVEMFEHASFLLGIQVGLLIPCTDYASYSFMDQAKSVFPIEEAALLYHKSLLQIQKLQSNGGDGIYTENVLPMNWLVHAYSLSTEVPPLLRKISRLLSILHVPIACGGLGLLHNLDSSCMRERAAFFHQVSIGAGSRQQHLAVLDSKLLSLASGTEGPEHFALQKCFSEMQNALVVAPLELRTEGLSIRELVKGLPSNTLCCVSLVEREQAALLKQRKLSGGPKLAEIFVWVLSTRYSDVDGSLTVLLPASPLLDGEKHLSERAGSSSNCPYNLDEPEDLKLPSASANTKVPSNNRRNRFQTSLHDIASAFTAILEESRASTSGDIDIDTVEEKRQWWRWRLTLDTRLLQLLNSMENTWLGSWKCLLVAEPASSSIRESLQICSEELGCWLRSSYGVRQQTDAHWTTYDALVRMLLQGLGSLSDDQTKEGILTLLKWIEGFLDELQDSKPLAKLGRKNKRIDTFCEDIGAEALDRFHKAYLNVVQSQEHKDLQQGGDACADVSGSRRTRKPKRGTSARTNAQSVSGRSEIGFDVRDLVGPARESITLVLDSELQGLPWESLPVLRGFETYRMPSVGGIRALLVHQQLASSNFSSNLLTNKTALEKTLNADLVAEPCVNPYNTYYVLNPSGDLAKTQQAFEDWFKENLGWEGKVGQVPTIEEYVAGLQKHDLYTYLGHGSGDQYLPERFVRRLDRCAAALLMGCSSGRFSPRGDYEPVGVPLSYLMAGCPAAIANLWDVTDGDIDRFSRFLLHKWLGTPNDVDMVTLEQKVPSTTEACMHGSKKACGTVRSVIKTDKLFNATESRDGEIRSKMGTSIGEGRDLCRLPYLIGASPVYYGVPTSIIRREVQ</sequence>
<dbReference type="Pfam" id="PF25110">
    <property type="entry name" value="TPR_ESP1"/>
    <property type="match status" value="1"/>
</dbReference>
<dbReference type="PANTHER" id="PTHR12792">
    <property type="entry name" value="EXTRA SPINDLE POLES 1-RELATED"/>
    <property type="match status" value="1"/>
</dbReference>
<evidence type="ECO:0000259" key="6">
    <source>
        <dbReference type="PROSITE" id="PS51700"/>
    </source>
</evidence>
<evidence type="ECO:0000256" key="4">
    <source>
        <dbReference type="ARBA" id="ARBA00022829"/>
    </source>
</evidence>
<keyword evidence="3" id="KW-0378">Hydrolase</keyword>
<reference evidence="7" key="1">
    <citation type="submission" date="2020-06" db="EMBL/GenBank/DDBJ databases">
        <title>WGS assembly of Ceratodon purpureus strain R40.</title>
        <authorList>
            <person name="Carey S.B."/>
            <person name="Jenkins J."/>
            <person name="Shu S."/>
            <person name="Lovell J.T."/>
            <person name="Sreedasyam A."/>
            <person name="Maumus F."/>
            <person name="Tiley G.P."/>
            <person name="Fernandez-Pozo N."/>
            <person name="Barry K."/>
            <person name="Chen C."/>
            <person name="Wang M."/>
            <person name="Lipzen A."/>
            <person name="Daum C."/>
            <person name="Saski C.A."/>
            <person name="Payton A.C."/>
            <person name="Mcbreen J.C."/>
            <person name="Conrad R.E."/>
            <person name="Kollar L.M."/>
            <person name="Olsson S."/>
            <person name="Huttunen S."/>
            <person name="Landis J.B."/>
            <person name="Wickett N.J."/>
            <person name="Johnson M.G."/>
            <person name="Rensing S.A."/>
            <person name="Grimwood J."/>
            <person name="Schmutz J."/>
            <person name="Mcdaniel S.F."/>
        </authorList>
    </citation>
    <scope>NUCLEOTIDE SEQUENCE</scope>
    <source>
        <strain evidence="7">R40</strain>
    </source>
</reference>
<proteinExistence type="predicted"/>
<dbReference type="GO" id="GO:0005634">
    <property type="term" value="C:nucleus"/>
    <property type="evidence" value="ECO:0007669"/>
    <property type="project" value="InterPro"/>
</dbReference>
<dbReference type="InterPro" id="IPR056933">
    <property type="entry name" value="TPR_ESP1"/>
</dbReference>
<feature type="region of interest" description="Disordered" evidence="5">
    <location>
        <begin position="1387"/>
        <end position="1433"/>
    </location>
</feature>
<keyword evidence="4" id="KW-0159">Chromosome partition</keyword>
<accession>A0A8T0JD06</accession>
<dbReference type="GO" id="GO:0072686">
    <property type="term" value="C:mitotic spindle"/>
    <property type="evidence" value="ECO:0007669"/>
    <property type="project" value="TreeGrafter"/>
</dbReference>
<comment type="catalytic activity">
    <reaction evidence="1">
        <text>All bonds known to be hydrolyzed by this endopeptidase have arginine in P1 and an acidic residue in P4. P6 is often occupied by an acidic residue or by a hydroxy-amino-acid residue, the phosphorylation of which enhances cleavage.</text>
        <dbReference type="EC" id="3.4.22.49"/>
    </reaction>
</comment>
<protein>
    <recommendedName>
        <fullName evidence="2">separase</fullName>
        <ecNumber evidence="2">3.4.22.49</ecNumber>
    </recommendedName>
</protein>
<dbReference type="GO" id="GO:0051307">
    <property type="term" value="P:meiotic chromosome separation"/>
    <property type="evidence" value="ECO:0007669"/>
    <property type="project" value="TreeGrafter"/>
</dbReference>
<gene>
    <name evidence="7" type="ORF">KC19_1G314300</name>
</gene>
<evidence type="ECO:0000256" key="5">
    <source>
        <dbReference type="SAM" id="MobiDB-lite"/>
    </source>
</evidence>
<dbReference type="GO" id="GO:0004197">
    <property type="term" value="F:cysteine-type endopeptidase activity"/>
    <property type="evidence" value="ECO:0007669"/>
    <property type="project" value="InterPro"/>
</dbReference>
<dbReference type="EC" id="3.4.22.49" evidence="2"/>
<feature type="domain" description="Peptidase C50" evidence="6">
    <location>
        <begin position="2167"/>
        <end position="2262"/>
    </location>
</feature>
<dbReference type="GO" id="GO:0006508">
    <property type="term" value="P:proteolysis"/>
    <property type="evidence" value="ECO:0007669"/>
    <property type="project" value="InterPro"/>
</dbReference>
<evidence type="ECO:0000313" key="7">
    <source>
        <dbReference type="EMBL" id="KAG0593236.1"/>
    </source>
</evidence>